<organism evidence="1 2">
    <name type="scientific">Cichorium intybus</name>
    <name type="common">Chicory</name>
    <dbReference type="NCBI Taxonomy" id="13427"/>
    <lineage>
        <taxon>Eukaryota</taxon>
        <taxon>Viridiplantae</taxon>
        <taxon>Streptophyta</taxon>
        <taxon>Embryophyta</taxon>
        <taxon>Tracheophyta</taxon>
        <taxon>Spermatophyta</taxon>
        <taxon>Magnoliopsida</taxon>
        <taxon>eudicotyledons</taxon>
        <taxon>Gunneridae</taxon>
        <taxon>Pentapetalae</taxon>
        <taxon>asterids</taxon>
        <taxon>campanulids</taxon>
        <taxon>Asterales</taxon>
        <taxon>Asteraceae</taxon>
        <taxon>Cichorioideae</taxon>
        <taxon>Cichorieae</taxon>
        <taxon>Cichoriinae</taxon>
        <taxon>Cichorium</taxon>
    </lineage>
</organism>
<reference evidence="1 2" key="2">
    <citation type="journal article" date="2022" name="Mol. Ecol. Resour.">
        <title>The genomes of chicory, endive, great burdock and yacon provide insights into Asteraceae paleo-polyploidization history and plant inulin production.</title>
        <authorList>
            <person name="Fan W."/>
            <person name="Wang S."/>
            <person name="Wang H."/>
            <person name="Wang A."/>
            <person name="Jiang F."/>
            <person name="Liu H."/>
            <person name="Zhao H."/>
            <person name="Xu D."/>
            <person name="Zhang Y."/>
        </authorList>
    </citation>
    <scope>NUCLEOTIDE SEQUENCE [LARGE SCALE GENOMIC DNA]</scope>
    <source>
        <strain evidence="2">cv. Punajuju</strain>
        <tissue evidence="1">Leaves</tissue>
    </source>
</reference>
<protein>
    <submittedName>
        <fullName evidence="1">Uncharacterized protein</fullName>
    </submittedName>
</protein>
<dbReference type="EMBL" id="CM042015">
    <property type="protein sequence ID" value="KAI3708314.1"/>
    <property type="molecule type" value="Genomic_DNA"/>
</dbReference>
<gene>
    <name evidence="1" type="ORF">L2E82_37481</name>
</gene>
<proteinExistence type="predicted"/>
<sequence>MANHIRLSVCSQTWHHTAACDEHDSLTIESKEVCCLMLLIIDPEFRRDLEFLGSDKHSWLRKGSENWLNKWNELGSSKSLKLQARRKLIDHELKLEISSLNLKAKARQEHTRGAGVPHTDTTTGSGSTDRGKRITEVKMSAGKEKERGDPARDKSGSRDSGKEHQPEGERPPETQSNMQAMIAAEVAKTLKELLPTYLKPQTEAATGGPSGQPPVQPEHREDREEVFIEAGRARIPEKTRRCTYDVFQKCKPYDFYGKDDPIAAKNWLTHVEKMFRTSKCDEADKVEFATNLLKEDAQFWWENLCMEIGESLAYTLNWEQFKLKFTEYYCSNNAMKGIEEEFLKLQQGSRTVQQYTLDFNEKARFAQHQVDTEERKMDRYLWGLKTQIREFLPSSRYTTFQQVAEAARSRERELQRQEEERRTEREFGGSKREWEGKAGDIIQKSITTGSQFRGEPKKNEERWCKKCRRKHMGECDSRNPPSLCFQCGKTGHMARQCTESRPVCFNCGESGHIRPNCPKMKSEPQRDFQKTGQGGGRDRDDRRDRGGGHVKMRAFQLTVDEARDRTDVITGIFSLNSFQARVLFDSGASVSFISESFASKLDIPLADLYEKIIVDVADGRCVFVKRHYKQCRLEIYGIAYPIDLKPITNHEFDVIVGMDWMDDNRGQMDCHEKTLSIKTPSGSRILIRGERRSRKVPIVSLATARRYMERGGELIMAHVISAESKHSKVEEVEVVCDYPDVFPETLPGVPPSRQVEFVIDVIPGAKPVARPPYRLAPSEMEELKRQLQELLELGFIRPSSSPWGAPILFVKKKDGSMRMCIDYRELNKITIKNRYPLPRIDDLFDQLHGATYFSKIDLRSGYHQLRVQEADIPKTTFRTRYGHYEFLVMPFGLTNAPAVFMDLMNRVCRPFLDKFVIVFIDDILIYSKSRDEHRFHLQQVLDLLRDEKLYAKFSKCEFWLREIQFLGHVINEDGIKVDPAKIEAVMSWEPPKSPMEVRSFLGLAGYYRRFVENFSRIAMPLTKLTKKTEKFSWTEAQQSAFEQLRDSLCKAPVLALPQGGEDFVLYSDASLSGLGCVLMQKGRVIAYASRQLKPHEKAYPVHDLELAAVIFALKIWRHYLYGVRFQIYTDHKSLKYLFDQKELNMRQVRWMDLLKDYDCEILYHPGKANVVADALSRKEQPIRVVSARMGIVSRLPEVIRRCQVEANDLKRERMIGYVEKLVENAQGIKTFQGRVWVPRHGEARQLLLEDAHCTRYSVHPGSTRMYYTLKPYYWWPGMKRDVGRFVEDCLTCLQVKANHQKPYGAVQPLPVPKKKWDEITMDFITKLPRTPRGYDSIWVIVDRLTKSAHFIPIREDFQVSKLAEIYTREVVKRHGVPTSIISDRDSRFNSHFWQSFQKHFGTKALLSTAYHPQTDGQSERTIQTLEDMLRACIIDFGGSWEDHLPLVEFAYNNTYHSSIQMAPFEALYGAPCRTPTCWTEMGEKPLAGPEIVAETEEKIQSIREHMRVAQNRQKQYADKRRKLLEFNVGDMVMLKVSPWKGVIRFGKRGKLSPRFIGPFRVLERIGAVAYKLELPEELRGIHNVFHVSHLRKTLHDQSTRVPLAEVQLDEKLRYQEMPEQILEKKVRKLRNKEVGLVKVQWRHHRGSDVTWEAEEEMRSKYPFLF</sequence>
<accession>A0ACB9ADM2</accession>
<comment type="caution">
    <text evidence="1">The sequence shown here is derived from an EMBL/GenBank/DDBJ whole genome shotgun (WGS) entry which is preliminary data.</text>
</comment>
<keyword evidence="2" id="KW-1185">Reference proteome</keyword>
<dbReference type="Proteomes" id="UP001055811">
    <property type="component" value="Linkage Group LG07"/>
</dbReference>
<evidence type="ECO:0000313" key="1">
    <source>
        <dbReference type="EMBL" id="KAI3708314.1"/>
    </source>
</evidence>
<reference evidence="2" key="1">
    <citation type="journal article" date="2022" name="Mol. Ecol. Resour.">
        <title>The genomes of chicory, endive, great burdock and yacon provide insights into Asteraceae palaeo-polyploidization history and plant inulin production.</title>
        <authorList>
            <person name="Fan W."/>
            <person name="Wang S."/>
            <person name="Wang H."/>
            <person name="Wang A."/>
            <person name="Jiang F."/>
            <person name="Liu H."/>
            <person name="Zhao H."/>
            <person name="Xu D."/>
            <person name="Zhang Y."/>
        </authorList>
    </citation>
    <scope>NUCLEOTIDE SEQUENCE [LARGE SCALE GENOMIC DNA]</scope>
    <source>
        <strain evidence="2">cv. Punajuju</strain>
    </source>
</reference>
<name>A0ACB9ADM2_CICIN</name>
<evidence type="ECO:0000313" key="2">
    <source>
        <dbReference type="Proteomes" id="UP001055811"/>
    </source>
</evidence>